<dbReference type="SMART" id="SM00100">
    <property type="entry name" value="cNMP"/>
    <property type="match status" value="1"/>
</dbReference>
<dbReference type="GO" id="GO:0003700">
    <property type="term" value="F:DNA-binding transcription factor activity"/>
    <property type="evidence" value="ECO:0007669"/>
    <property type="project" value="InterPro"/>
</dbReference>
<dbReference type="InterPro" id="IPR036390">
    <property type="entry name" value="WH_DNA-bd_sf"/>
</dbReference>
<dbReference type="InterPro" id="IPR018335">
    <property type="entry name" value="Tscrpt_reg_HTH_Crp-type_CS"/>
</dbReference>
<keyword evidence="3" id="KW-0804">Transcription</keyword>
<dbReference type="InterPro" id="IPR000595">
    <property type="entry name" value="cNMP-bd_dom"/>
</dbReference>
<protein>
    <submittedName>
        <fullName evidence="6">Crp/FNR family transcriptional regulator</fullName>
    </submittedName>
</protein>
<dbReference type="SMART" id="SM00419">
    <property type="entry name" value="HTH_CRP"/>
    <property type="match status" value="1"/>
</dbReference>
<dbReference type="Proteomes" id="UP000054770">
    <property type="component" value="Unassembled WGS sequence"/>
</dbReference>
<dbReference type="InterPro" id="IPR018490">
    <property type="entry name" value="cNMP-bd_dom_sf"/>
</dbReference>
<dbReference type="InterPro" id="IPR012318">
    <property type="entry name" value="HTH_CRP"/>
</dbReference>
<dbReference type="NCBIfam" id="NF008365">
    <property type="entry name" value="PRK11161.1"/>
    <property type="match status" value="1"/>
</dbReference>
<dbReference type="CDD" id="cd00092">
    <property type="entry name" value="HTH_CRP"/>
    <property type="match status" value="1"/>
</dbReference>
<feature type="domain" description="Cyclic nucleotide-binding" evidence="4">
    <location>
        <begin position="24"/>
        <end position="144"/>
    </location>
</feature>
<evidence type="ECO:0000313" key="6">
    <source>
        <dbReference type="EMBL" id="SAL76869.1"/>
    </source>
</evidence>
<keyword evidence="2" id="KW-0238">DNA-binding</keyword>
<dbReference type="CDD" id="cd00038">
    <property type="entry name" value="CAP_ED"/>
    <property type="match status" value="1"/>
</dbReference>
<reference evidence="6" key="1">
    <citation type="submission" date="2016-01" db="EMBL/GenBank/DDBJ databases">
        <authorList>
            <person name="Peeters C."/>
        </authorList>
    </citation>
    <scope>NUCLEOTIDE SEQUENCE [LARGE SCALE GENOMIC DNA]</scope>
    <source>
        <strain evidence="6">LMG 22940</strain>
    </source>
</reference>
<dbReference type="GO" id="GO:0003677">
    <property type="term" value="F:DNA binding"/>
    <property type="evidence" value="ECO:0007669"/>
    <property type="project" value="UniProtKB-KW"/>
</dbReference>
<dbReference type="InterPro" id="IPR036388">
    <property type="entry name" value="WH-like_DNA-bd_sf"/>
</dbReference>
<dbReference type="AlphaFoldDB" id="A0A158K7X2"/>
<dbReference type="SUPFAM" id="SSF46785">
    <property type="entry name" value="Winged helix' DNA-binding domain"/>
    <property type="match status" value="1"/>
</dbReference>
<dbReference type="InterPro" id="IPR050397">
    <property type="entry name" value="Env_Response_Regulators"/>
</dbReference>
<dbReference type="PROSITE" id="PS00042">
    <property type="entry name" value="HTH_CRP_1"/>
    <property type="match status" value="1"/>
</dbReference>
<dbReference type="Pfam" id="PF13545">
    <property type="entry name" value="HTH_Crp_2"/>
    <property type="match status" value="1"/>
</dbReference>
<evidence type="ECO:0000259" key="4">
    <source>
        <dbReference type="PROSITE" id="PS50042"/>
    </source>
</evidence>
<proteinExistence type="predicted"/>
<comment type="caution">
    <text evidence="6">The sequence shown here is derived from an EMBL/GenBank/DDBJ whole genome shotgun (WGS) entry which is preliminary data.</text>
</comment>
<gene>
    <name evidence="6" type="ORF">AWB68_05072</name>
</gene>
<dbReference type="PROSITE" id="PS51063">
    <property type="entry name" value="HTH_CRP_2"/>
    <property type="match status" value="1"/>
</dbReference>
<dbReference type="Gene3D" id="2.60.120.10">
    <property type="entry name" value="Jelly Rolls"/>
    <property type="match status" value="1"/>
</dbReference>
<dbReference type="Gene3D" id="1.10.10.10">
    <property type="entry name" value="Winged helix-like DNA-binding domain superfamily/Winged helix DNA-binding domain"/>
    <property type="match status" value="1"/>
</dbReference>
<dbReference type="FunFam" id="1.10.10.10:FF:000028">
    <property type="entry name" value="Fumarate/nitrate reduction transcriptional regulator Fnr"/>
    <property type="match status" value="1"/>
</dbReference>
<feature type="domain" description="HTH crp-type" evidence="5">
    <location>
        <begin position="158"/>
        <end position="231"/>
    </location>
</feature>
<dbReference type="InterPro" id="IPR014710">
    <property type="entry name" value="RmlC-like_jellyroll"/>
</dbReference>
<evidence type="ECO:0000313" key="7">
    <source>
        <dbReference type="Proteomes" id="UP000054770"/>
    </source>
</evidence>
<dbReference type="SUPFAM" id="SSF51206">
    <property type="entry name" value="cAMP-binding domain-like"/>
    <property type="match status" value="1"/>
</dbReference>
<dbReference type="PANTHER" id="PTHR24567:SF75">
    <property type="entry name" value="FUMARATE AND NITRATE REDUCTION REGULATORY PROTEIN"/>
    <property type="match status" value="1"/>
</dbReference>
<dbReference type="Pfam" id="PF00027">
    <property type="entry name" value="cNMP_binding"/>
    <property type="match status" value="1"/>
</dbReference>
<sequence>MSQVSQARRRAAQCSTCAMRHLCMPEGLSAFETEKLEDVISATRPVRRGEALFRTGDTFESLYAIRSGSIKTVVSREDGREQVTGLHLGGDALGLDGIGEGRHMSTAIALEDSSVCIVPYARFERMCRETGSIQRRLHQMMSREIVRETRQLTTLGTLRADERVARLLLDLSARFTRRGYASAEFTLRMTRDDIGSYLGITLETVSRTLSRFQARGLIDTRGKFIRINDFDALRAI</sequence>
<keyword evidence="1" id="KW-0805">Transcription regulation</keyword>
<dbReference type="PANTHER" id="PTHR24567">
    <property type="entry name" value="CRP FAMILY TRANSCRIPTIONAL REGULATORY PROTEIN"/>
    <property type="match status" value="1"/>
</dbReference>
<evidence type="ECO:0000256" key="2">
    <source>
        <dbReference type="ARBA" id="ARBA00023125"/>
    </source>
</evidence>
<organism evidence="6 7">
    <name type="scientific">Caballeronia choica</name>
    <dbReference type="NCBI Taxonomy" id="326476"/>
    <lineage>
        <taxon>Bacteria</taxon>
        <taxon>Pseudomonadati</taxon>
        <taxon>Pseudomonadota</taxon>
        <taxon>Betaproteobacteria</taxon>
        <taxon>Burkholderiales</taxon>
        <taxon>Burkholderiaceae</taxon>
        <taxon>Caballeronia</taxon>
    </lineage>
</organism>
<dbReference type="PRINTS" id="PR00034">
    <property type="entry name" value="HTHCRP"/>
</dbReference>
<dbReference type="EMBL" id="FCON02000068">
    <property type="protein sequence ID" value="SAL76869.1"/>
    <property type="molecule type" value="Genomic_DNA"/>
</dbReference>
<name>A0A158K7X2_9BURK</name>
<accession>A0A158K7X2</accession>
<dbReference type="PROSITE" id="PS50042">
    <property type="entry name" value="CNMP_BINDING_3"/>
    <property type="match status" value="1"/>
</dbReference>
<evidence type="ECO:0000256" key="3">
    <source>
        <dbReference type="ARBA" id="ARBA00023163"/>
    </source>
</evidence>
<dbReference type="GO" id="GO:0005829">
    <property type="term" value="C:cytosol"/>
    <property type="evidence" value="ECO:0007669"/>
    <property type="project" value="TreeGrafter"/>
</dbReference>
<evidence type="ECO:0000256" key="1">
    <source>
        <dbReference type="ARBA" id="ARBA00023015"/>
    </source>
</evidence>
<keyword evidence="7" id="KW-1185">Reference proteome</keyword>
<evidence type="ECO:0000259" key="5">
    <source>
        <dbReference type="PROSITE" id="PS51063"/>
    </source>
</evidence>